<dbReference type="STRING" id="2512241.A0A553I9R8"/>
<dbReference type="EMBL" id="VFLP01000008">
    <property type="protein sequence ID" value="TRX96922.1"/>
    <property type="molecule type" value="Genomic_DNA"/>
</dbReference>
<dbReference type="AlphaFoldDB" id="A0A553I9R8"/>
<protein>
    <submittedName>
        <fullName evidence="1">Uncharacterized protein</fullName>
    </submittedName>
</protein>
<proteinExistence type="predicted"/>
<gene>
    <name evidence="1" type="ORF">FHL15_002228</name>
</gene>
<dbReference type="Proteomes" id="UP000319160">
    <property type="component" value="Unassembled WGS sequence"/>
</dbReference>
<comment type="caution">
    <text evidence="1">The sequence shown here is derived from an EMBL/GenBank/DDBJ whole genome shotgun (WGS) entry which is preliminary data.</text>
</comment>
<dbReference type="OrthoDB" id="4723959at2759"/>
<evidence type="ECO:0000313" key="1">
    <source>
        <dbReference type="EMBL" id="TRX96922.1"/>
    </source>
</evidence>
<organism evidence="1 2">
    <name type="scientific">Xylaria flabelliformis</name>
    <dbReference type="NCBI Taxonomy" id="2512241"/>
    <lineage>
        <taxon>Eukaryota</taxon>
        <taxon>Fungi</taxon>
        <taxon>Dikarya</taxon>
        <taxon>Ascomycota</taxon>
        <taxon>Pezizomycotina</taxon>
        <taxon>Sordariomycetes</taxon>
        <taxon>Xylariomycetidae</taxon>
        <taxon>Xylariales</taxon>
        <taxon>Xylariaceae</taxon>
        <taxon>Xylaria</taxon>
    </lineage>
</organism>
<accession>A0A553I9R8</accession>
<evidence type="ECO:0000313" key="2">
    <source>
        <dbReference type="Proteomes" id="UP000319160"/>
    </source>
</evidence>
<name>A0A553I9R8_9PEZI</name>
<reference evidence="2" key="1">
    <citation type="submission" date="2019-06" db="EMBL/GenBank/DDBJ databases">
        <title>Draft genome sequence of the griseofulvin-producing fungus Xylaria cubensis strain G536.</title>
        <authorList>
            <person name="Mead M.E."/>
            <person name="Raja H.A."/>
            <person name="Steenwyk J.L."/>
            <person name="Knowles S.L."/>
            <person name="Oberlies N.H."/>
            <person name="Rokas A."/>
        </authorList>
    </citation>
    <scope>NUCLEOTIDE SEQUENCE [LARGE SCALE GENOMIC DNA]</scope>
    <source>
        <strain evidence="2">G536</strain>
    </source>
</reference>
<sequence>MQFRADTLVLFAASAARGGAVLKDASNYIWDVTQWQAGLSHGNPADPTTSWYAFTVSGSGYENSGSASYIPAFGARCTGSGAGFPLSSEYSECAIDAQITEAGSSVSARIVPDADTSQAHIAISHVFSNAGERRNWTATAVTDWARERPPYNFTLIPSEAR</sequence>
<keyword evidence="2" id="KW-1185">Reference proteome</keyword>